<keyword evidence="13" id="KW-1185">Reference proteome</keyword>
<dbReference type="HAMAP" id="MF_01633">
    <property type="entry name" value="QueC"/>
    <property type="match status" value="1"/>
</dbReference>
<dbReference type="PhylomeDB" id="A8AAU7"/>
<dbReference type="eggNOG" id="arCOG00039">
    <property type="taxonomic scope" value="Archaea"/>
</dbReference>
<evidence type="ECO:0000256" key="10">
    <source>
        <dbReference type="ARBA" id="ARBA00047890"/>
    </source>
</evidence>
<evidence type="ECO:0000256" key="11">
    <source>
        <dbReference type="HAMAP-Rule" id="MF_01633"/>
    </source>
</evidence>
<accession>A8AAU7</accession>
<evidence type="ECO:0000313" key="12">
    <source>
        <dbReference type="EMBL" id="ABU82049.1"/>
    </source>
</evidence>
<evidence type="ECO:0000313" key="13">
    <source>
        <dbReference type="Proteomes" id="UP000000262"/>
    </source>
</evidence>
<dbReference type="InterPro" id="IPR018317">
    <property type="entry name" value="QueC"/>
</dbReference>
<dbReference type="PANTHER" id="PTHR42914:SF1">
    <property type="entry name" value="7-CYANO-7-DEAZAGUANINE SYNTHASE"/>
    <property type="match status" value="1"/>
</dbReference>
<dbReference type="GO" id="GO:0016879">
    <property type="term" value="F:ligase activity, forming carbon-nitrogen bonds"/>
    <property type="evidence" value="ECO:0007669"/>
    <property type="project" value="UniProtKB-UniRule"/>
</dbReference>
<comment type="catalytic activity">
    <reaction evidence="10 11">
        <text>7-carboxy-7-carbaguanine + NH4(+) + 2 ATP = 7-cyano-7-carbaguanine + 2 AMP + 2 diphosphate + 2 H(+)</text>
        <dbReference type="Rhea" id="RHEA:27982"/>
        <dbReference type="ChEBI" id="CHEBI:15378"/>
        <dbReference type="ChEBI" id="CHEBI:28938"/>
        <dbReference type="ChEBI" id="CHEBI:30616"/>
        <dbReference type="ChEBI" id="CHEBI:33019"/>
        <dbReference type="ChEBI" id="CHEBI:45075"/>
        <dbReference type="ChEBI" id="CHEBI:61036"/>
        <dbReference type="ChEBI" id="CHEBI:456215"/>
        <dbReference type="EC" id="6.3.4.20"/>
    </reaction>
</comment>
<comment type="cofactor">
    <cofactor evidence="11">
        <name>Zn(2+)</name>
        <dbReference type="ChEBI" id="CHEBI:29105"/>
    </cofactor>
    <text evidence="11">Binds 1 zinc ion per subunit.</text>
</comment>
<dbReference type="PIRSF" id="PIRSF006293">
    <property type="entry name" value="ExsB"/>
    <property type="match status" value="1"/>
</dbReference>
<evidence type="ECO:0000256" key="6">
    <source>
        <dbReference type="ARBA" id="ARBA00022840"/>
    </source>
</evidence>
<dbReference type="GeneID" id="5562366"/>
<protein>
    <recommendedName>
        <fullName evidence="9 11">7-cyano-7-deazaguanine synthase</fullName>
        <ecNumber evidence="9 11">6.3.4.20</ecNumber>
    </recommendedName>
    <alternativeName>
        <fullName evidence="11">7-cyano-7-carbaguanine synthase</fullName>
    </alternativeName>
    <alternativeName>
        <fullName evidence="11">Archaeosine biosynthesis protein QueC</fullName>
    </alternativeName>
    <alternativeName>
        <fullName evidence="11">PreQ(0) synthase</fullName>
    </alternativeName>
</protein>
<feature type="binding site" evidence="11">
    <location>
        <position position="222"/>
    </location>
    <ligand>
        <name>Zn(2+)</name>
        <dbReference type="ChEBI" id="CHEBI:29105"/>
    </ligand>
</feature>
<dbReference type="SUPFAM" id="SSF52402">
    <property type="entry name" value="Adenine nucleotide alpha hydrolases-like"/>
    <property type="match status" value="1"/>
</dbReference>
<dbReference type="EC" id="6.3.4.20" evidence="9 11"/>
<comment type="similarity">
    <text evidence="8 11">Belongs to the QueC family.</text>
</comment>
<keyword evidence="6 11" id="KW-0067">ATP-binding</keyword>
<proteinExistence type="inferred from homology"/>
<dbReference type="STRING" id="453591.Igni_0867"/>
<dbReference type="AlphaFoldDB" id="A8AAU7"/>
<evidence type="ECO:0000256" key="3">
    <source>
        <dbReference type="ARBA" id="ARBA00022723"/>
    </source>
</evidence>
<dbReference type="GO" id="GO:0008270">
    <property type="term" value="F:zinc ion binding"/>
    <property type="evidence" value="ECO:0007669"/>
    <property type="project" value="UniProtKB-UniRule"/>
</dbReference>
<evidence type="ECO:0000256" key="5">
    <source>
        <dbReference type="ARBA" id="ARBA00022833"/>
    </source>
</evidence>
<dbReference type="EMBL" id="CP000816">
    <property type="protein sequence ID" value="ABU82049.1"/>
    <property type="molecule type" value="Genomic_DNA"/>
</dbReference>
<dbReference type="KEGG" id="iho:Igni_0867"/>
<comment type="function">
    <text evidence="7 11">Catalyzes the ATP-dependent conversion of 7-carboxy-7-deazaguanine (CDG) to 7-cyano-7-deazaguanine (preQ(0)).</text>
</comment>
<dbReference type="UniPathway" id="UPA00391"/>
<dbReference type="PANTHER" id="PTHR42914">
    <property type="entry name" value="7-CYANO-7-DEAZAGUANINE SYNTHASE"/>
    <property type="match status" value="1"/>
</dbReference>
<keyword evidence="3 11" id="KW-0479">Metal-binding</keyword>
<dbReference type="GO" id="GO:0005524">
    <property type="term" value="F:ATP binding"/>
    <property type="evidence" value="ECO:0007669"/>
    <property type="project" value="UniProtKB-UniRule"/>
</dbReference>
<dbReference type="InterPro" id="IPR014729">
    <property type="entry name" value="Rossmann-like_a/b/a_fold"/>
</dbReference>
<feature type="binding site" evidence="11">
    <location>
        <position position="208"/>
    </location>
    <ligand>
        <name>Zn(2+)</name>
        <dbReference type="ChEBI" id="CHEBI:29105"/>
    </ligand>
</feature>
<dbReference type="Proteomes" id="UP000000262">
    <property type="component" value="Chromosome"/>
</dbReference>
<feature type="binding site" evidence="11">
    <location>
        <begin position="7"/>
        <end position="17"/>
    </location>
    <ligand>
        <name>ATP</name>
        <dbReference type="ChEBI" id="CHEBI:30616"/>
    </ligand>
</feature>
<feature type="binding site" evidence="11">
    <location>
        <position position="216"/>
    </location>
    <ligand>
        <name>Zn(2+)</name>
        <dbReference type="ChEBI" id="CHEBI:29105"/>
    </ligand>
</feature>
<reference evidence="12 13" key="1">
    <citation type="journal article" date="2008" name="Genome Biol.">
        <title>A genomic analysis of the archaeal system Ignicoccus hospitalis-Nanoarchaeum equitans.</title>
        <authorList>
            <person name="Podar M."/>
            <person name="Anderson I."/>
            <person name="Makarova K.S."/>
            <person name="Elkins J.G."/>
            <person name="Ivanova N."/>
            <person name="Wall M.A."/>
            <person name="Lykidis A."/>
            <person name="Mavromatis K."/>
            <person name="Sun H."/>
            <person name="Hudson M.E."/>
            <person name="Chen W."/>
            <person name="Deciu C."/>
            <person name="Hutchison D."/>
            <person name="Eads J.R."/>
            <person name="Anderson A."/>
            <person name="Fernandes F."/>
            <person name="Szeto E."/>
            <person name="Lapidus A."/>
            <person name="Kyrpides N.C."/>
            <person name="Saier M.H.Jr."/>
            <person name="Richardson P.M."/>
            <person name="Rachel R."/>
            <person name="Huber H."/>
            <person name="Eisen J.A."/>
            <person name="Koonin E.V."/>
            <person name="Keller M."/>
            <person name="Stetter K.O."/>
        </authorList>
    </citation>
    <scope>NUCLEOTIDE SEQUENCE [LARGE SCALE GENOMIC DNA]</scope>
    <source>
        <strain evidence="13">KIN4/I / DSM 18386 / JCM 14125</strain>
    </source>
</reference>
<dbReference type="CDD" id="cd01995">
    <property type="entry name" value="QueC-like"/>
    <property type="match status" value="1"/>
</dbReference>
<evidence type="ECO:0000256" key="9">
    <source>
        <dbReference type="ARBA" id="ARBA00039149"/>
    </source>
</evidence>
<feature type="binding site" evidence="11">
    <location>
        <position position="219"/>
    </location>
    <ligand>
        <name>Zn(2+)</name>
        <dbReference type="ChEBI" id="CHEBI:29105"/>
    </ligand>
</feature>
<dbReference type="Pfam" id="PF06508">
    <property type="entry name" value="QueC"/>
    <property type="match status" value="1"/>
</dbReference>
<dbReference type="Gene3D" id="3.40.50.620">
    <property type="entry name" value="HUPs"/>
    <property type="match status" value="1"/>
</dbReference>
<evidence type="ECO:0000256" key="1">
    <source>
        <dbReference type="ARBA" id="ARBA00005061"/>
    </source>
</evidence>
<evidence type="ECO:0000256" key="2">
    <source>
        <dbReference type="ARBA" id="ARBA00022598"/>
    </source>
</evidence>
<dbReference type="RefSeq" id="WP_012123013.1">
    <property type="nucleotide sequence ID" value="NC_009776.1"/>
</dbReference>
<sequence length="260" mass="28521">MILVGLVSGGMDSATAFADAINKFNPDVKVALTVVYGQRHARELKAAAEVAKFYGAQHLVVDLSDLFEKVKEVSALLGGRGVPEAEELVPGLVPPTYVPQRNAVLLASAGAILEKLMIERNDGLGVISVGFHGTDYAPGEPVYPDTRPEFVEAMERALNEGSSVVFNFKRAGREAKITIYAPFVRLKKKDVVKRALELGVPLELTWTCYRGGDRPCGTCPACVSRLRAFMEAGVPDPLTESYERLPEWYVRWLRSVRKGR</sequence>
<organism evidence="12 13">
    <name type="scientific">Ignicoccus hospitalis (strain KIN4/I / DSM 18386 / JCM 14125)</name>
    <dbReference type="NCBI Taxonomy" id="453591"/>
    <lineage>
        <taxon>Archaea</taxon>
        <taxon>Thermoproteota</taxon>
        <taxon>Thermoprotei</taxon>
        <taxon>Desulfurococcales</taxon>
        <taxon>Desulfurococcaceae</taxon>
        <taxon>Ignicoccus</taxon>
    </lineage>
</organism>
<comment type="pathway">
    <text evidence="1 11">Purine metabolism; 7-cyano-7-deazaguanine biosynthesis.</text>
</comment>
<keyword evidence="2 11" id="KW-0436">Ligase</keyword>
<evidence type="ECO:0000256" key="4">
    <source>
        <dbReference type="ARBA" id="ARBA00022741"/>
    </source>
</evidence>
<gene>
    <name evidence="11" type="primary">queC</name>
    <name evidence="12" type="ordered locus">Igni_0867</name>
</gene>
<dbReference type="OrthoDB" id="6532at2157"/>
<evidence type="ECO:0000256" key="8">
    <source>
        <dbReference type="ARBA" id="ARBA00037993"/>
    </source>
</evidence>
<dbReference type="HOGENOM" id="CLU_081854_1_0_2"/>
<keyword evidence="5 11" id="KW-0862">Zinc</keyword>
<keyword evidence="4 11" id="KW-0547">Nucleotide-binding</keyword>
<name>A8AAU7_IGNH4</name>
<evidence type="ECO:0000256" key="7">
    <source>
        <dbReference type="ARBA" id="ARBA00037768"/>
    </source>
</evidence>